<sequence>MNRNDTIDLLTAIAARDQRTVGEGDIAAWATDLDDVTLAEALDAVTAFNRSEMATRRRIVAADIVTWVRQRRHDQVERDHAASLKADAQAAYREITAGGLDPHGGRRNSPALEELHAEAMTVACPAKPLGCGQPAGERCVRKLATGEVVATKIPHTARWKQATSGAATLS</sequence>
<proteinExistence type="predicted"/>
<protein>
    <recommendedName>
        <fullName evidence="3">DUF222 domain-containing protein</fullName>
    </recommendedName>
</protein>
<dbReference type="RefSeq" id="WP_306990524.1">
    <property type="nucleotide sequence ID" value="NZ_JAUSUT010000001.1"/>
</dbReference>
<dbReference type="EMBL" id="JAUSUT010000001">
    <property type="protein sequence ID" value="MDQ0377922.1"/>
    <property type="molecule type" value="Genomic_DNA"/>
</dbReference>
<accession>A0ABU0ERL6</accession>
<evidence type="ECO:0000313" key="2">
    <source>
        <dbReference type="Proteomes" id="UP001229651"/>
    </source>
</evidence>
<keyword evidence="2" id="KW-1185">Reference proteome</keyword>
<evidence type="ECO:0008006" key="3">
    <source>
        <dbReference type="Google" id="ProtNLM"/>
    </source>
</evidence>
<gene>
    <name evidence="1" type="ORF">FB470_001916</name>
</gene>
<dbReference type="Proteomes" id="UP001229651">
    <property type="component" value="Unassembled WGS sequence"/>
</dbReference>
<organism evidence="1 2">
    <name type="scientific">Amycolatopsis thermophila</name>
    <dbReference type="NCBI Taxonomy" id="206084"/>
    <lineage>
        <taxon>Bacteria</taxon>
        <taxon>Bacillati</taxon>
        <taxon>Actinomycetota</taxon>
        <taxon>Actinomycetes</taxon>
        <taxon>Pseudonocardiales</taxon>
        <taxon>Pseudonocardiaceae</taxon>
        <taxon>Amycolatopsis</taxon>
    </lineage>
</organism>
<evidence type="ECO:0000313" key="1">
    <source>
        <dbReference type="EMBL" id="MDQ0377922.1"/>
    </source>
</evidence>
<name>A0ABU0ERL6_9PSEU</name>
<reference evidence="1 2" key="1">
    <citation type="submission" date="2023-07" db="EMBL/GenBank/DDBJ databases">
        <title>Sequencing the genomes of 1000 actinobacteria strains.</title>
        <authorList>
            <person name="Klenk H.-P."/>
        </authorList>
    </citation>
    <scope>NUCLEOTIDE SEQUENCE [LARGE SCALE GENOMIC DNA]</scope>
    <source>
        <strain evidence="1 2">DSM 45805</strain>
    </source>
</reference>
<comment type="caution">
    <text evidence="1">The sequence shown here is derived from an EMBL/GenBank/DDBJ whole genome shotgun (WGS) entry which is preliminary data.</text>
</comment>